<evidence type="ECO:0000256" key="1">
    <source>
        <dbReference type="PROSITE-ProRule" id="PRU00175"/>
    </source>
</evidence>
<keyword evidence="1" id="KW-0863">Zinc-finger</keyword>
<dbReference type="Proteomes" id="UP000000599">
    <property type="component" value="Chromosome F"/>
</dbReference>
<dbReference type="GO" id="GO:0003697">
    <property type="term" value="F:single-stranded DNA binding"/>
    <property type="evidence" value="ECO:0007669"/>
    <property type="project" value="InterPro"/>
</dbReference>
<dbReference type="Pfam" id="PF13923">
    <property type="entry name" value="zf-C3HC4_2"/>
    <property type="match status" value="1"/>
</dbReference>
<keyword evidence="1" id="KW-0479">Metal-binding</keyword>
<proteinExistence type="predicted"/>
<evidence type="ECO:0000313" key="6">
    <source>
        <dbReference type="Proteomes" id="UP000000599"/>
    </source>
</evidence>
<dbReference type="Gene3D" id="3.30.40.10">
    <property type="entry name" value="Zinc/RING finger domain, C3HC4 (zinc finger)"/>
    <property type="match status" value="1"/>
</dbReference>
<dbReference type="GO" id="GO:0061630">
    <property type="term" value="F:ubiquitin protein ligase activity"/>
    <property type="evidence" value="ECO:0007669"/>
    <property type="project" value="InterPro"/>
</dbReference>
<keyword evidence="1" id="KW-0862">Zinc</keyword>
<dbReference type="GeneID" id="2904087"/>
<dbReference type="RefSeq" id="XP_461068.1">
    <property type="nucleotide sequence ID" value="XM_461068.1"/>
</dbReference>
<protein>
    <submittedName>
        <fullName evidence="5">DEHA2F16324p</fullName>
    </submittedName>
</protein>
<dbReference type="GO" id="GO:0006513">
    <property type="term" value="P:protein monoubiquitination"/>
    <property type="evidence" value="ECO:0007669"/>
    <property type="project" value="InterPro"/>
</dbReference>
<accession>Q6BL53</accession>
<dbReference type="PANTHER" id="PTHR14134">
    <property type="entry name" value="E3 UBIQUITIN-PROTEIN LIGASE RAD18"/>
    <property type="match status" value="1"/>
</dbReference>
<dbReference type="InterPro" id="IPR013083">
    <property type="entry name" value="Znf_RING/FYVE/PHD"/>
</dbReference>
<dbReference type="InterPro" id="IPR039577">
    <property type="entry name" value="Rad18"/>
</dbReference>
<dbReference type="AlphaFoldDB" id="Q6BL53"/>
<evidence type="ECO:0000259" key="4">
    <source>
        <dbReference type="PROSITE" id="PS50089"/>
    </source>
</evidence>
<dbReference type="KEGG" id="dha:DEHA2F16324g"/>
<gene>
    <name evidence="5" type="ordered locus">DEHA2F16324g</name>
</gene>
<dbReference type="STRING" id="284592.Q6BL53"/>
<dbReference type="GO" id="GO:0008270">
    <property type="term" value="F:zinc ion binding"/>
    <property type="evidence" value="ECO:0007669"/>
    <property type="project" value="UniProtKB-KW"/>
</dbReference>
<feature type="domain" description="RING-type" evidence="4">
    <location>
        <begin position="32"/>
        <end position="70"/>
    </location>
</feature>
<dbReference type="InterPro" id="IPR001841">
    <property type="entry name" value="Znf_RING"/>
</dbReference>
<keyword evidence="2" id="KW-0175">Coiled coil</keyword>
<feature type="compositionally biased region" description="Polar residues" evidence="3">
    <location>
        <begin position="239"/>
        <end position="249"/>
    </location>
</feature>
<dbReference type="HOGENOM" id="CLU_063947_0_0_1"/>
<dbReference type="GO" id="GO:0006301">
    <property type="term" value="P:DNA damage tolerance"/>
    <property type="evidence" value="ECO:0007669"/>
    <property type="project" value="InterPro"/>
</dbReference>
<dbReference type="OMA" id="NIVHMFI"/>
<evidence type="ECO:0000256" key="2">
    <source>
        <dbReference type="SAM" id="Coils"/>
    </source>
</evidence>
<feature type="region of interest" description="Disordered" evidence="3">
    <location>
        <begin position="174"/>
        <end position="201"/>
    </location>
</feature>
<dbReference type="VEuPathDB" id="FungiDB:DEHA2F16324g"/>
<dbReference type="EMBL" id="CR382138">
    <property type="protein sequence ID" value="CAG89444.1"/>
    <property type="molecule type" value="Genomic_DNA"/>
</dbReference>
<dbReference type="SUPFAM" id="SSF57850">
    <property type="entry name" value="RING/U-box"/>
    <property type="match status" value="1"/>
</dbReference>
<dbReference type="InParanoid" id="Q6BL53"/>
<organism evidence="5 6">
    <name type="scientific">Debaryomyces hansenii (strain ATCC 36239 / CBS 767 / BCRC 21394 / JCM 1990 / NBRC 0083 / IGC 2968)</name>
    <name type="common">Yeast</name>
    <name type="synonym">Torulaspora hansenii</name>
    <dbReference type="NCBI Taxonomy" id="284592"/>
    <lineage>
        <taxon>Eukaryota</taxon>
        <taxon>Fungi</taxon>
        <taxon>Dikarya</taxon>
        <taxon>Ascomycota</taxon>
        <taxon>Saccharomycotina</taxon>
        <taxon>Pichiomycetes</taxon>
        <taxon>Debaryomycetaceae</taxon>
        <taxon>Debaryomyces</taxon>
    </lineage>
</organism>
<keyword evidence="6" id="KW-1185">Reference proteome</keyword>
<dbReference type="PROSITE" id="PS50089">
    <property type="entry name" value="ZF_RING_2"/>
    <property type="match status" value="1"/>
</dbReference>
<feature type="coiled-coil region" evidence="2">
    <location>
        <begin position="97"/>
        <end position="124"/>
    </location>
</feature>
<reference evidence="5 6" key="1">
    <citation type="journal article" date="2004" name="Nature">
        <title>Genome evolution in yeasts.</title>
        <authorList>
            <consortium name="Genolevures"/>
            <person name="Dujon B."/>
            <person name="Sherman D."/>
            <person name="Fischer G."/>
            <person name="Durrens P."/>
            <person name="Casaregola S."/>
            <person name="Lafontaine I."/>
            <person name="de Montigny J."/>
            <person name="Marck C."/>
            <person name="Neuveglise C."/>
            <person name="Talla E."/>
            <person name="Goffard N."/>
            <person name="Frangeul L."/>
            <person name="Aigle M."/>
            <person name="Anthouard V."/>
            <person name="Babour A."/>
            <person name="Barbe V."/>
            <person name="Barnay S."/>
            <person name="Blanchin S."/>
            <person name="Beckerich J.M."/>
            <person name="Beyne E."/>
            <person name="Bleykasten C."/>
            <person name="Boisrame A."/>
            <person name="Boyer J."/>
            <person name="Cattolico L."/>
            <person name="Confanioleri F."/>
            <person name="de Daruvar A."/>
            <person name="Despons L."/>
            <person name="Fabre E."/>
            <person name="Fairhead C."/>
            <person name="Ferry-Dumazet H."/>
            <person name="Groppi A."/>
            <person name="Hantraye F."/>
            <person name="Hennequin C."/>
            <person name="Jauniaux N."/>
            <person name="Joyet P."/>
            <person name="Kachouri R."/>
            <person name="Kerrest A."/>
            <person name="Koszul R."/>
            <person name="Lemaire M."/>
            <person name="Lesur I."/>
            <person name="Ma L."/>
            <person name="Muller H."/>
            <person name="Nicaud J.M."/>
            <person name="Nikolski M."/>
            <person name="Oztas S."/>
            <person name="Ozier-Kalogeropoulos O."/>
            <person name="Pellenz S."/>
            <person name="Potier S."/>
            <person name="Richard G.F."/>
            <person name="Straub M.L."/>
            <person name="Suleau A."/>
            <person name="Swennene D."/>
            <person name="Tekaia F."/>
            <person name="Wesolowski-Louvel M."/>
            <person name="Westhof E."/>
            <person name="Wirth B."/>
            <person name="Zeniou-Meyer M."/>
            <person name="Zivanovic I."/>
            <person name="Bolotin-Fukuhara M."/>
            <person name="Thierry A."/>
            <person name="Bouchier C."/>
            <person name="Caudron B."/>
            <person name="Scarpelli C."/>
            <person name="Gaillardin C."/>
            <person name="Weissenbach J."/>
            <person name="Wincker P."/>
            <person name="Souciet J.L."/>
        </authorList>
    </citation>
    <scope>NUCLEOTIDE SEQUENCE [LARGE SCALE GENOMIC DNA]</scope>
    <source>
        <strain evidence="6">ATCC 36239 / CBS 767 / BCRC 21394 / JCM 1990 / NBRC 0083 / IGC 2968</strain>
    </source>
</reference>
<name>Q6BL53_DEBHA</name>
<dbReference type="OrthoDB" id="6105938at2759"/>
<dbReference type="eggNOG" id="KOG2177">
    <property type="taxonomic scope" value="Eukaryota"/>
</dbReference>
<feature type="compositionally biased region" description="Acidic residues" evidence="3">
    <location>
        <begin position="175"/>
        <end position="190"/>
    </location>
</feature>
<evidence type="ECO:0000256" key="3">
    <source>
        <dbReference type="SAM" id="MobiDB-lite"/>
    </source>
</evidence>
<dbReference type="SMART" id="SM00184">
    <property type="entry name" value="RING"/>
    <property type="match status" value="1"/>
</dbReference>
<sequence length="293" mass="33605">MEEIEENLQVWAPVDDQLKSILIAKIHATIECSVCQEIMHVPFMMQCGHSSCYKCLYTWFGVKMNCPTCREINENKPILNVPLRQISRNISDLIIEMSKDKDEADRIKSQRKEATEEYQEDFEQNSLFGDAFKSALTLIDRSDGVPRCGNCHWEAHGTVCLHCGTRFRIPREDSYYDSDDGDAYDEDDEETTRYGGNGREEYDSEDSFIDNGIPSIDLRGGDSSDDDVREIHGDEWTGFDNQSIGSSMNDDYEADLHRALEDFHNDALDDDSDDTDDIIHRRPRVIDISDDDE</sequence>
<evidence type="ECO:0000313" key="5">
    <source>
        <dbReference type="EMBL" id="CAG89444.1"/>
    </source>
</evidence>
<feature type="region of interest" description="Disordered" evidence="3">
    <location>
        <begin position="231"/>
        <end position="250"/>
    </location>
</feature>